<dbReference type="InterPro" id="IPR005119">
    <property type="entry name" value="LysR_subst-bd"/>
</dbReference>
<evidence type="ECO:0000313" key="6">
    <source>
        <dbReference type="EMBL" id="PTE23235.1"/>
    </source>
</evidence>
<keyword evidence="4" id="KW-0804">Transcription</keyword>
<dbReference type="PRINTS" id="PR00039">
    <property type="entry name" value="HTHLYSR"/>
</dbReference>
<evidence type="ECO:0000256" key="2">
    <source>
        <dbReference type="ARBA" id="ARBA00023015"/>
    </source>
</evidence>
<dbReference type="Gene3D" id="3.40.190.10">
    <property type="entry name" value="Periplasmic binding protein-like II"/>
    <property type="match status" value="2"/>
</dbReference>
<dbReference type="Gene3D" id="1.10.10.10">
    <property type="entry name" value="Winged helix-like DNA-binding domain superfamily/Winged helix DNA-binding domain"/>
    <property type="match status" value="1"/>
</dbReference>
<evidence type="ECO:0000313" key="7">
    <source>
        <dbReference type="Proteomes" id="UP000241010"/>
    </source>
</evidence>
<evidence type="ECO:0000256" key="1">
    <source>
        <dbReference type="ARBA" id="ARBA00009437"/>
    </source>
</evidence>
<gene>
    <name evidence="6" type="ORF">C5F48_03290</name>
</gene>
<proteinExistence type="inferred from homology"/>
<dbReference type="InterPro" id="IPR036388">
    <property type="entry name" value="WH-like_DNA-bd_sf"/>
</dbReference>
<evidence type="ECO:0000256" key="3">
    <source>
        <dbReference type="ARBA" id="ARBA00023125"/>
    </source>
</evidence>
<dbReference type="InterPro" id="IPR036390">
    <property type="entry name" value="WH_DNA-bd_sf"/>
</dbReference>
<dbReference type="PROSITE" id="PS50931">
    <property type="entry name" value="HTH_LYSR"/>
    <property type="match status" value="1"/>
</dbReference>
<dbReference type="Pfam" id="PF00126">
    <property type="entry name" value="HTH_1"/>
    <property type="match status" value="1"/>
</dbReference>
<dbReference type="AlphaFoldDB" id="A0A2T4JZ91"/>
<dbReference type="PANTHER" id="PTHR30537">
    <property type="entry name" value="HTH-TYPE TRANSCRIPTIONAL REGULATOR"/>
    <property type="match status" value="1"/>
</dbReference>
<dbReference type="InterPro" id="IPR000847">
    <property type="entry name" value="LysR_HTH_N"/>
</dbReference>
<dbReference type="PANTHER" id="PTHR30537:SF5">
    <property type="entry name" value="HTH-TYPE TRANSCRIPTIONAL ACTIVATOR TTDR-RELATED"/>
    <property type="match status" value="1"/>
</dbReference>
<dbReference type="SUPFAM" id="SSF46785">
    <property type="entry name" value="Winged helix' DNA-binding domain"/>
    <property type="match status" value="1"/>
</dbReference>
<comment type="caution">
    <text evidence="6">The sequence shown here is derived from an EMBL/GenBank/DDBJ whole genome shotgun (WGS) entry which is preliminary data.</text>
</comment>
<keyword evidence="2" id="KW-0805">Transcription regulation</keyword>
<accession>A0A2T4JZ91</accession>
<reference evidence="6 7" key="1">
    <citation type="submission" date="2018-03" db="EMBL/GenBank/DDBJ databases">
        <title>Cereibacter changlensis.</title>
        <authorList>
            <person name="Meyer T.E."/>
            <person name="Miller S."/>
            <person name="Lodha T."/>
            <person name="Gandham S."/>
            <person name="Chintalapati S."/>
            <person name="Chintalapati V.R."/>
        </authorList>
    </citation>
    <scope>NUCLEOTIDE SEQUENCE [LARGE SCALE GENOMIC DNA]</scope>
    <source>
        <strain evidence="6 7">JA139</strain>
    </source>
</reference>
<protein>
    <submittedName>
        <fullName evidence="6">LysR family transcriptional regulator</fullName>
    </submittedName>
</protein>
<keyword evidence="7" id="KW-1185">Reference proteome</keyword>
<dbReference type="OrthoDB" id="9804958at2"/>
<keyword evidence="3" id="KW-0238">DNA-binding</keyword>
<dbReference type="Pfam" id="PF03466">
    <property type="entry name" value="LysR_substrate"/>
    <property type="match status" value="1"/>
</dbReference>
<evidence type="ECO:0000259" key="5">
    <source>
        <dbReference type="PROSITE" id="PS50931"/>
    </source>
</evidence>
<dbReference type="SUPFAM" id="SSF53850">
    <property type="entry name" value="Periplasmic binding protein-like II"/>
    <property type="match status" value="1"/>
</dbReference>
<dbReference type="EMBL" id="PZKG01000008">
    <property type="protein sequence ID" value="PTE23235.1"/>
    <property type="molecule type" value="Genomic_DNA"/>
</dbReference>
<evidence type="ECO:0000256" key="4">
    <source>
        <dbReference type="ARBA" id="ARBA00023163"/>
    </source>
</evidence>
<dbReference type="InterPro" id="IPR058163">
    <property type="entry name" value="LysR-type_TF_proteobact-type"/>
</dbReference>
<organism evidence="6 7">
    <name type="scientific">Cereibacter changlensis JA139</name>
    <dbReference type="NCBI Taxonomy" id="1188249"/>
    <lineage>
        <taxon>Bacteria</taxon>
        <taxon>Pseudomonadati</taxon>
        <taxon>Pseudomonadota</taxon>
        <taxon>Alphaproteobacteria</taxon>
        <taxon>Rhodobacterales</taxon>
        <taxon>Paracoccaceae</taxon>
        <taxon>Cereibacter</taxon>
    </lineage>
</organism>
<feature type="domain" description="HTH lysR-type" evidence="5">
    <location>
        <begin position="10"/>
        <end position="65"/>
    </location>
</feature>
<dbReference type="GO" id="GO:0003677">
    <property type="term" value="F:DNA binding"/>
    <property type="evidence" value="ECO:0007669"/>
    <property type="project" value="UniProtKB-KW"/>
</dbReference>
<dbReference type="FunFam" id="1.10.10.10:FF:000038">
    <property type="entry name" value="Glycine cleavage system transcriptional activator"/>
    <property type="match status" value="1"/>
</dbReference>
<dbReference type="RefSeq" id="WP_107662472.1">
    <property type="nucleotide sequence ID" value="NZ_PZKG01000008.1"/>
</dbReference>
<name>A0A2T4JZ91_9RHOB</name>
<dbReference type="GO" id="GO:0003700">
    <property type="term" value="F:DNA-binding transcription factor activity"/>
    <property type="evidence" value="ECO:0007669"/>
    <property type="project" value="InterPro"/>
</dbReference>
<dbReference type="Proteomes" id="UP000241010">
    <property type="component" value="Unassembled WGS sequence"/>
</dbReference>
<comment type="similarity">
    <text evidence="1">Belongs to the LysR transcriptional regulatory family.</text>
</comment>
<sequence length="293" mass="32162">MERPYDLSSMTALICFEAAGRHGSFKAAANEINVTPAAVSHQIKALEEDLGCALFLRRHRGVGLTEKGAFLLVALQRGFEGISAAVTHLRERPQAVDVTIRATTAVSALWLTPKITTFWKTHPSITVAQIVSDVEPAAGRHDMAIGYMAPARDGDDWQELFRDRIVALGTAHFAAEHRVHSVTDLLRAPLVHLSGEDSPWTGWEEWFRALGHPAPRGRSFLVNNHMIALQAAEDDVGAVLGWEGLMQGMLARGRLVNLVPESIPSTVPFCLRVRPRASANARLFARWLVENAT</sequence>